<dbReference type="EMBL" id="SDMP01000001">
    <property type="protein sequence ID" value="RYR77396.1"/>
    <property type="molecule type" value="Genomic_DNA"/>
</dbReference>
<keyword evidence="3" id="KW-1185">Reference proteome</keyword>
<gene>
    <name evidence="2" type="ORF">Ahy_A01g001830</name>
</gene>
<evidence type="ECO:0000313" key="2">
    <source>
        <dbReference type="EMBL" id="RYR77396.1"/>
    </source>
</evidence>
<organism evidence="2 3">
    <name type="scientific">Arachis hypogaea</name>
    <name type="common">Peanut</name>
    <dbReference type="NCBI Taxonomy" id="3818"/>
    <lineage>
        <taxon>Eukaryota</taxon>
        <taxon>Viridiplantae</taxon>
        <taxon>Streptophyta</taxon>
        <taxon>Embryophyta</taxon>
        <taxon>Tracheophyta</taxon>
        <taxon>Spermatophyta</taxon>
        <taxon>Magnoliopsida</taxon>
        <taxon>eudicotyledons</taxon>
        <taxon>Gunneridae</taxon>
        <taxon>Pentapetalae</taxon>
        <taxon>rosids</taxon>
        <taxon>fabids</taxon>
        <taxon>Fabales</taxon>
        <taxon>Fabaceae</taxon>
        <taxon>Papilionoideae</taxon>
        <taxon>50 kb inversion clade</taxon>
        <taxon>dalbergioids sensu lato</taxon>
        <taxon>Dalbergieae</taxon>
        <taxon>Pterocarpus clade</taxon>
        <taxon>Arachis</taxon>
    </lineage>
</organism>
<accession>A0A445EPW2</accession>
<dbReference type="Pfam" id="PF23310">
    <property type="entry name" value="TPR_27"/>
    <property type="match status" value="1"/>
</dbReference>
<comment type="caution">
    <text evidence="2">The sequence shown here is derived from an EMBL/GenBank/DDBJ whole genome shotgun (WGS) entry which is preliminary data.</text>
</comment>
<sequence>MKMIHTTAAHGHLAAQYALSMMLMLHNDDNEAKNKGIETFRALEASGSLTICKVGFREVIKHLWTTQHRVPILNRENQICVLHTCLSRGNMGAIYHYQRHERGWPVNDGDGDVVMFRAYIVASTMS</sequence>
<proteinExistence type="predicted"/>
<dbReference type="Proteomes" id="UP000289738">
    <property type="component" value="Chromosome A01"/>
</dbReference>
<protein>
    <recommendedName>
        <fullName evidence="1">At2g35280-like TPR domain-containing protein</fullName>
    </recommendedName>
</protein>
<dbReference type="AlphaFoldDB" id="A0A445EPW2"/>
<evidence type="ECO:0000313" key="3">
    <source>
        <dbReference type="Proteomes" id="UP000289738"/>
    </source>
</evidence>
<reference evidence="2 3" key="1">
    <citation type="submission" date="2019-01" db="EMBL/GenBank/DDBJ databases">
        <title>Sequencing of cultivated peanut Arachis hypogaea provides insights into genome evolution and oil improvement.</title>
        <authorList>
            <person name="Chen X."/>
        </authorList>
    </citation>
    <scope>NUCLEOTIDE SEQUENCE [LARGE SCALE GENOMIC DNA]</scope>
    <source>
        <strain evidence="3">cv. Fuhuasheng</strain>
        <tissue evidence="2">Leaves</tissue>
    </source>
</reference>
<dbReference type="InterPro" id="IPR057136">
    <property type="entry name" value="At2g35280_TPR_dom"/>
</dbReference>
<name>A0A445EPW2_ARAHY</name>
<evidence type="ECO:0000259" key="1">
    <source>
        <dbReference type="Pfam" id="PF23310"/>
    </source>
</evidence>
<feature type="domain" description="At2g35280-like TPR" evidence="1">
    <location>
        <begin position="1"/>
        <end position="60"/>
    </location>
</feature>